<dbReference type="Proteomes" id="UP000327013">
    <property type="component" value="Chromosome 5"/>
</dbReference>
<keyword evidence="2" id="KW-1185">Reference proteome</keyword>
<dbReference type="InterPro" id="IPR037064">
    <property type="entry name" value="Formiminotransferase_N_sf"/>
</dbReference>
<sequence length="107" mass="12438">MVIYSQEGSRKWRYNEKMMKYKSIKRLFKNLGSTGQWEFVTGSEEEKYVEKLMLACCKVYISETRNRAALETIEGAAKPFPEAAIVNSYKFEDRLTSYNRVGDTLVS</sequence>
<dbReference type="PANTHER" id="PTHR12234:SF1">
    <property type="entry name" value="FORMIMINOTRANSFERASE N-TERMINAL SUBDOMAIN-CONTAINING PROTEIN"/>
    <property type="match status" value="1"/>
</dbReference>
<dbReference type="SUPFAM" id="SSF55116">
    <property type="entry name" value="Formiminotransferase domain of formiminotransferase-cyclodeaminase"/>
    <property type="match status" value="1"/>
</dbReference>
<reference evidence="1 2" key="1">
    <citation type="submission" date="2019-06" db="EMBL/GenBank/DDBJ databases">
        <title>A chromosomal-level reference genome of Carpinus fangiana (Coryloideae, Betulaceae).</title>
        <authorList>
            <person name="Yang X."/>
            <person name="Wang Z."/>
            <person name="Zhang L."/>
            <person name="Hao G."/>
            <person name="Liu J."/>
            <person name="Yang Y."/>
        </authorList>
    </citation>
    <scope>NUCLEOTIDE SEQUENCE [LARGE SCALE GENOMIC DNA]</scope>
    <source>
        <strain evidence="1">Cfa_2016G</strain>
        <tissue evidence="1">Leaf</tissue>
    </source>
</reference>
<protein>
    <submittedName>
        <fullName evidence="1">Uncharacterized protein</fullName>
    </submittedName>
</protein>
<gene>
    <name evidence="1" type="ORF">FH972_012397</name>
</gene>
<evidence type="ECO:0000313" key="2">
    <source>
        <dbReference type="Proteomes" id="UP000327013"/>
    </source>
</evidence>
<accession>A0A5N6R720</accession>
<dbReference type="OrthoDB" id="48036at2759"/>
<dbReference type="InterPro" id="IPR051623">
    <property type="entry name" value="FTCD"/>
</dbReference>
<organism evidence="1 2">
    <name type="scientific">Carpinus fangiana</name>
    <dbReference type="NCBI Taxonomy" id="176857"/>
    <lineage>
        <taxon>Eukaryota</taxon>
        <taxon>Viridiplantae</taxon>
        <taxon>Streptophyta</taxon>
        <taxon>Embryophyta</taxon>
        <taxon>Tracheophyta</taxon>
        <taxon>Spermatophyta</taxon>
        <taxon>Magnoliopsida</taxon>
        <taxon>eudicotyledons</taxon>
        <taxon>Gunneridae</taxon>
        <taxon>Pentapetalae</taxon>
        <taxon>rosids</taxon>
        <taxon>fabids</taxon>
        <taxon>Fagales</taxon>
        <taxon>Betulaceae</taxon>
        <taxon>Carpinus</taxon>
    </lineage>
</organism>
<dbReference type="GO" id="GO:0005542">
    <property type="term" value="F:folic acid binding"/>
    <property type="evidence" value="ECO:0007669"/>
    <property type="project" value="InterPro"/>
</dbReference>
<dbReference type="AlphaFoldDB" id="A0A5N6R720"/>
<evidence type="ECO:0000313" key="1">
    <source>
        <dbReference type="EMBL" id="KAE8055567.1"/>
    </source>
</evidence>
<name>A0A5N6R720_9ROSI</name>
<dbReference type="InterPro" id="IPR022384">
    <property type="entry name" value="FormiminoTrfase_cat_dom_sf"/>
</dbReference>
<dbReference type="PANTHER" id="PTHR12234">
    <property type="entry name" value="FORMIMINOTRANSFERASE-CYCLODEAMINASE"/>
    <property type="match status" value="1"/>
</dbReference>
<dbReference type="GO" id="GO:0016740">
    <property type="term" value="F:transferase activity"/>
    <property type="evidence" value="ECO:0007669"/>
    <property type="project" value="InterPro"/>
</dbReference>
<dbReference type="Gene3D" id="3.30.990.10">
    <property type="entry name" value="Formiminotransferase, N-terminal subdomain"/>
    <property type="match status" value="1"/>
</dbReference>
<dbReference type="EMBL" id="CM017325">
    <property type="protein sequence ID" value="KAE8055567.1"/>
    <property type="molecule type" value="Genomic_DNA"/>
</dbReference>
<proteinExistence type="predicted"/>